<dbReference type="GO" id="GO:0004674">
    <property type="term" value="F:protein serine/threonine kinase activity"/>
    <property type="evidence" value="ECO:0007669"/>
    <property type="project" value="TreeGrafter"/>
</dbReference>
<dbReference type="Gene3D" id="3.30.200.20">
    <property type="entry name" value="Phosphorylase Kinase, domain 1"/>
    <property type="match status" value="1"/>
</dbReference>
<evidence type="ECO:0000256" key="4">
    <source>
        <dbReference type="ARBA" id="ARBA00022840"/>
    </source>
</evidence>
<dbReference type="InterPro" id="IPR008271">
    <property type="entry name" value="Ser/Thr_kinase_AS"/>
</dbReference>
<comment type="caution">
    <text evidence="6">The sequence shown here is derived from an EMBL/GenBank/DDBJ whole genome shotgun (WGS) entry which is preliminary data.</text>
</comment>
<keyword evidence="7" id="KW-1185">Reference proteome</keyword>
<keyword evidence="4" id="KW-0067">ATP-binding</keyword>
<dbReference type="SUPFAM" id="SSF56112">
    <property type="entry name" value="Protein kinase-like (PK-like)"/>
    <property type="match status" value="1"/>
</dbReference>
<keyword evidence="1" id="KW-0808">Transferase</keyword>
<name>A0A511NC88_DEIC1</name>
<dbReference type="Proteomes" id="UP000321306">
    <property type="component" value="Unassembled WGS sequence"/>
</dbReference>
<evidence type="ECO:0000313" key="7">
    <source>
        <dbReference type="Proteomes" id="UP000321306"/>
    </source>
</evidence>
<evidence type="ECO:0000256" key="1">
    <source>
        <dbReference type="ARBA" id="ARBA00022679"/>
    </source>
</evidence>
<dbReference type="AlphaFoldDB" id="A0A511NC88"/>
<evidence type="ECO:0000313" key="6">
    <source>
        <dbReference type="EMBL" id="GEM50118.1"/>
    </source>
</evidence>
<accession>A0A511NC88</accession>
<organism evidence="6 7">
    <name type="scientific">Deinococcus cellulosilyticus (strain DSM 18568 / NBRC 106333 / KACC 11606 / 5516J-15)</name>
    <dbReference type="NCBI Taxonomy" id="1223518"/>
    <lineage>
        <taxon>Bacteria</taxon>
        <taxon>Thermotogati</taxon>
        <taxon>Deinococcota</taxon>
        <taxon>Deinococci</taxon>
        <taxon>Deinococcales</taxon>
        <taxon>Deinococcaceae</taxon>
        <taxon>Deinococcus</taxon>
    </lineage>
</organism>
<keyword evidence="2" id="KW-0547">Nucleotide-binding</keyword>
<dbReference type="InterPro" id="IPR011009">
    <property type="entry name" value="Kinase-like_dom_sf"/>
</dbReference>
<reference evidence="6 7" key="1">
    <citation type="submission" date="2019-07" db="EMBL/GenBank/DDBJ databases">
        <title>Whole genome shotgun sequence of Deinococcus cellulosilyticus NBRC 106333.</title>
        <authorList>
            <person name="Hosoyama A."/>
            <person name="Uohara A."/>
            <person name="Ohji S."/>
            <person name="Ichikawa N."/>
        </authorList>
    </citation>
    <scope>NUCLEOTIDE SEQUENCE [LARGE SCALE GENOMIC DNA]</scope>
    <source>
        <strain evidence="6 7">NBRC 106333</strain>
    </source>
</reference>
<dbReference type="EMBL" id="BJXB01000059">
    <property type="protein sequence ID" value="GEM50118.1"/>
    <property type="molecule type" value="Genomic_DNA"/>
</dbReference>
<proteinExistence type="predicted"/>
<gene>
    <name evidence="6" type="ORF">DC3_57530</name>
</gene>
<dbReference type="PROSITE" id="PS50011">
    <property type="entry name" value="PROTEIN_KINASE_DOM"/>
    <property type="match status" value="1"/>
</dbReference>
<dbReference type="PROSITE" id="PS00108">
    <property type="entry name" value="PROTEIN_KINASE_ST"/>
    <property type="match status" value="1"/>
</dbReference>
<protein>
    <recommendedName>
        <fullName evidence="5">Protein kinase domain-containing protein</fullName>
    </recommendedName>
</protein>
<sequence length="333" mass="38180">MGQIFNERWEVIESLSEGGQAHTFVVNDRTGSADIRYVLKRLKNTKRLGRFQTEIDTIRSINSPYVIRILDFQTEGEKPFYVTDYYVDGTLAEVTDVFAEDVLLALKIFKNICKGIMAAHEQGIIHRDIKPENILFIRAENRPVVADFGLAYIENDARHTLLEEVVGPRFFIAPEMEDGRSDLVTPATDIYSLGKLLYWMLSGGKKFSREQHREVNFNLENINSRFSHVNAVLDRCIAHAPSARFTSVQELIKAIDQILIALQGYFNAPELDAPKLCRNCGRGYYRLIVNDNHNDAKTFGFTPYGGSQWLIYVCDQCANVSIFRPDLMRKRRR</sequence>
<dbReference type="InterPro" id="IPR000719">
    <property type="entry name" value="Prot_kinase_dom"/>
</dbReference>
<dbReference type="GO" id="GO:0005524">
    <property type="term" value="F:ATP binding"/>
    <property type="evidence" value="ECO:0007669"/>
    <property type="project" value="UniProtKB-KW"/>
</dbReference>
<evidence type="ECO:0000259" key="5">
    <source>
        <dbReference type="PROSITE" id="PS50011"/>
    </source>
</evidence>
<dbReference type="OrthoDB" id="9788659at2"/>
<evidence type="ECO:0000256" key="2">
    <source>
        <dbReference type="ARBA" id="ARBA00022741"/>
    </source>
</evidence>
<dbReference type="Gene3D" id="1.10.510.10">
    <property type="entry name" value="Transferase(Phosphotransferase) domain 1"/>
    <property type="match status" value="1"/>
</dbReference>
<feature type="domain" description="Protein kinase" evidence="5">
    <location>
        <begin position="9"/>
        <end position="259"/>
    </location>
</feature>
<evidence type="ECO:0000256" key="3">
    <source>
        <dbReference type="ARBA" id="ARBA00022777"/>
    </source>
</evidence>
<dbReference type="SMART" id="SM00220">
    <property type="entry name" value="S_TKc"/>
    <property type="match status" value="1"/>
</dbReference>
<dbReference type="CDD" id="cd14014">
    <property type="entry name" value="STKc_PknB_like"/>
    <property type="match status" value="1"/>
</dbReference>
<dbReference type="RefSeq" id="WP_146892016.1">
    <property type="nucleotide sequence ID" value="NZ_BJXB01000059.1"/>
</dbReference>
<dbReference type="Pfam" id="PF00069">
    <property type="entry name" value="Pkinase"/>
    <property type="match status" value="1"/>
</dbReference>
<dbReference type="PANTHER" id="PTHR43289">
    <property type="entry name" value="MITOGEN-ACTIVATED PROTEIN KINASE KINASE KINASE 20-RELATED"/>
    <property type="match status" value="1"/>
</dbReference>
<keyword evidence="3" id="KW-0418">Kinase</keyword>
<dbReference type="PANTHER" id="PTHR43289:SF6">
    <property type="entry name" value="SERINE_THREONINE-PROTEIN KINASE NEKL-3"/>
    <property type="match status" value="1"/>
</dbReference>